<dbReference type="SUPFAM" id="SSF56112">
    <property type="entry name" value="Protein kinase-like (PK-like)"/>
    <property type="match status" value="2"/>
</dbReference>
<feature type="compositionally biased region" description="Acidic residues" evidence="1">
    <location>
        <begin position="1202"/>
        <end position="1218"/>
    </location>
</feature>
<feature type="region of interest" description="Disordered" evidence="1">
    <location>
        <begin position="600"/>
        <end position="705"/>
    </location>
</feature>
<feature type="compositionally biased region" description="Low complexity" evidence="1">
    <location>
        <begin position="493"/>
        <end position="503"/>
    </location>
</feature>
<evidence type="ECO:0000313" key="4">
    <source>
        <dbReference type="Proteomes" id="UP000095281"/>
    </source>
</evidence>
<dbReference type="PANTHER" id="PTHR24347">
    <property type="entry name" value="SERINE/THREONINE-PROTEIN KINASE"/>
    <property type="match status" value="1"/>
</dbReference>
<dbReference type="Gene3D" id="1.10.510.10">
    <property type="entry name" value="Transferase(Phosphotransferase) domain 1"/>
    <property type="match status" value="2"/>
</dbReference>
<evidence type="ECO:0000259" key="3">
    <source>
        <dbReference type="PROSITE" id="PS50853"/>
    </source>
</evidence>
<keyword evidence="4" id="KW-1185">Reference proteome</keyword>
<dbReference type="GO" id="GO:0004672">
    <property type="term" value="F:protein kinase activity"/>
    <property type="evidence" value="ECO:0007669"/>
    <property type="project" value="InterPro"/>
</dbReference>
<evidence type="ECO:0000256" key="1">
    <source>
        <dbReference type="SAM" id="MobiDB-lite"/>
    </source>
</evidence>
<accession>A0A1I8BR59</accession>
<protein>
    <submittedName>
        <fullName evidence="5">Protein kinase domain-containing protein</fullName>
    </submittedName>
</protein>
<evidence type="ECO:0000259" key="2">
    <source>
        <dbReference type="PROSITE" id="PS50011"/>
    </source>
</evidence>
<feature type="region of interest" description="Disordered" evidence="1">
    <location>
        <begin position="1196"/>
        <end position="1247"/>
    </location>
</feature>
<proteinExistence type="predicted"/>
<feature type="region of interest" description="Disordered" evidence="1">
    <location>
        <begin position="372"/>
        <end position="554"/>
    </location>
</feature>
<feature type="compositionally biased region" description="Low complexity" evidence="1">
    <location>
        <begin position="529"/>
        <end position="551"/>
    </location>
</feature>
<reference evidence="5" key="1">
    <citation type="submission" date="2016-11" db="UniProtKB">
        <authorList>
            <consortium name="WormBaseParasite"/>
        </authorList>
    </citation>
    <scope>IDENTIFICATION</scope>
</reference>
<feature type="compositionally biased region" description="Polar residues" evidence="1">
    <location>
        <begin position="1611"/>
        <end position="1623"/>
    </location>
</feature>
<feature type="region of interest" description="Disordered" evidence="1">
    <location>
        <begin position="750"/>
        <end position="779"/>
    </location>
</feature>
<dbReference type="InterPro" id="IPR003961">
    <property type="entry name" value="FN3_dom"/>
</dbReference>
<sequence length="1633" mass="183546">MSSASSTPRSISPCFNVVERSTGRRFLAQRKPLDEELERDIQMHNVLRESPDLAQLHQVLVEDGEAVLVYGNADRSFLDSLLPPPSRRSHSRSPSTCQVGEAATRPSGAREEQVQDEDYSFVSQIFVKQLLTALAYMHSRGIVHLDLRPEVILLQDDHLRLADFGQSRRLINGKLMGGSIKSNPEFVSPEVVAGKEPVTLAADMWSVGALTYVLLFGQSPFLGDNDEETLQNVLKGEVKFEDTNQQISSNAREFVQKLLIRDPQFQIYYISGRFHVQQALTHDWLSDPSLDDAKLSTDCLREFKYRHQWLERRVFVQQTPSEQLTQMVEAPRALCTASSKRPTAELAASSEISRREPLAVYDYLHIRAEEQAAKQPQFAQQIQYQRQKGPSPLPMRESPTPASRSNSGGQQFGDRGGQQQPPFPIPPSNKRSQSPGTPRFPTKPPPIPDWIVSQLPPGVKKENLRWDPYGGGFYLPPEFQPKGQGAPPPLPPRSRSGSSERSAPGGGQQTGPPQFAPLPAGISKKIEEMAAAAASKKNKQQPQQQQPTMTAEESECLAELAKQFGITDLRLEDLKNPQSALMKLIRGERRQIQEELANRVLSDISEESGGADSNSSATQNSEHSSGTTTPRPQKQIPRRTTTPIDGMDADGEGSTTTTAEHEGPSSSTVTPLASPAFMTESPPPLNQQQCFFPSEKLPDDISSPPEILDEAEQHFTSKHLPLQIPDFGIKSPVQLSPRGEHTMSVQIVQKKDTLSPNDSQTDKKLLPNDSTAQKPSSFRHLPDTEFDLLMDAVDRVKRDQDKRITEEKQTLIKEEYKDLESYRPYSAYTEYEREVKSLQTLKNIRGDEDFSWESNYQIGPETLLVPTFGARFNARVRDYRRGIWGDSAAYVFSGELGARNTDVTVRERRRYTDLIREEPLVAKSVDNVIEGLLQTHEGAQRRIIDGNEVNESLEENASENAQNGGERKFAPIFRSRLRDGYFSENSPSVCMECQPIGNPSPEVTFFHHESALCEDGRHQITRLGNNIWRLTILNPLPGVDTGEYSCVASNELGRDKCICKCIGGEPPNRPSRPEVELSADTEVFISWEAPEKLPVTLNGTTYRIECRPAGERDAFAAWTCLSNCVEEEAVVIKHLLPQGIYQFRVAAKNEFGWGEPSIHSRIIRTHPRGVPKFNLDVLRKEGRRFTVVIMPQKSKGPGLSEIQEELAEREEEEDEEGTELQNDKNTKKDSLGNGSINGNGNGLSKKVQLNTNEDPLKRFQLETELFRGQFSVIRYAIDSKTSSHCIVKIRASPTHGSLMFATPAERMKAALTEYETLSECQHENIVQLLAAYCSDNAFQLLFMERLYEDIFQRFVRLETYSEEQMVFVVRQIVGALRWIHFCGFVHGDVEPTNVMFTTKRAWHVKLIDFGRARPIGSRNGLAGDGQLLEEWTAPEILLLTTKKTCNGAENNPAKNSESQHLLANQQSDMWGLGLITFCLLAGFHPFADETDTPQKVRNNVLEQRCDPNLVPVQASEEALRFVFWALKKQPSRRMRTEEALSHRWLASDQAMVRRRENIKYGSYRLIRTAKRRLQHQCLFARNGGGGNERQLDKDEKGSGFSQQRSRDPEINKSSASKTNNNVVPRQRIVSAEC</sequence>
<dbReference type="SUPFAM" id="SSF49265">
    <property type="entry name" value="Fibronectin type III"/>
    <property type="match status" value="1"/>
</dbReference>
<dbReference type="InterPro" id="IPR036116">
    <property type="entry name" value="FN3_sf"/>
</dbReference>
<dbReference type="Pfam" id="PF07679">
    <property type="entry name" value="I-set"/>
    <property type="match status" value="1"/>
</dbReference>
<dbReference type="PROSITE" id="PS50853">
    <property type="entry name" value="FN3"/>
    <property type="match status" value="1"/>
</dbReference>
<dbReference type="InterPro" id="IPR013098">
    <property type="entry name" value="Ig_I-set"/>
</dbReference>
<dbReference type="Gene3D" id="2.60.40.10">
    <property type="entry name" value="Immunoglobulins"/>
    <property type="match status" value="2"/>
</dbReference>
<organism evidence="4 5">
    <name type="scientific">Meloidogyne hapla</name>
    <name type="common">Root-knot nematode worm</name>
    <dbReference type="NCBI Taxonomy" id="6305"/>
    <lineage>
        <taxon>Eukaryota</taxon>
        <taxon>Metazoa</taxon>
        <taxon>Ecdysozoa</taxon>
        <taxon>Nematoda</taxon>
        <taxon>Chromadorea</taxon>
        <taxon>Rhabditida</taxon>
        <taxon>Tylenchina</taxon>
        <taxon>Tylenchomorpha</taxon>
        <taxon>Tylenchoidea</taxon>
        <taxon>Meloidogynidae</taxon>
        <taxon>Meloidogyninae</taxon>
        <taxon>Meloidogyne</taxon>
    </lineage>
</organism>
<dbReference type="InterPro" id="IPR000719">
    <property type="entry name" value="Prot_kinase_dom"/>
</dbReference>
<dbReference type="SUPFAM" id="SSF48726">
    <property type="entry name" value="Immunoglobulin"/>
    <property type="match status" value="1"/>
</dbReference>
<name>A0A1I8BR59_MELHA</name>
<dbReference type="PROSITE" id="PS50011">
    <property type="entry name" value="PROTEIN_KINASE_DOM"/>
    <property type="match status" value="2"/>
</dbReference>
<feature type="compositionally biased region" description="Basic and acidic residues" evidence="1">
    <location>
        <begin position="1221"/>
        <end position="1230"/>
    </location>
</feature>
<dbReference type="InterPro" id="IPR013783">
    <property type="entry name" value="Ig-like_fold"/>
</dbReference>
<feature type="domain" description="Protein kinase" evidence="2">
    <location>
        <begin position="1"/>
        <end position="285"/>
    </location>
</feature>
<dbReference type="InterPro" id="IPR036179">
    <property type="entry name" value="Ig-like_dom_sf"/>
</dbReference>
<dbReference type="Proteomes" id="UP000095281">
    <property type="component" value="Unplaced"/>
</dbReference>
<dbReference type="GO" id="GO:0005524">
    <property type="term" value="F:ATP binding"/>
    <property type="evidence" value="ECO:0007669"/>
    <property type="project" value="InterPro"/>
</dbReference>
<dbReference type="InterPro" id="IPR011009">
    <property type="entry name" value="Kinase-like_dom_sf"/>
</dbReference>
<feature type="domain" description="Protein kinase" evidence="2">
    <location>
        <begin position="1259"/>
        <end position="1545"/>
    </location>
</feature>
<evidence type="ECO:0000313" key="5">
    <source>
        <dbReference type="WBParaSite" id="MhA1_Contig403.frz3.gene16"/>
    </source>
</evidence>
<feature type="domain" description="Fibronectin type-III" evidence="3">
    <location>
        <begin position="1069"/>
        <end position="1168"/>
    </location>
</feature>
<dbReference type="WBParaSite" id="MhA1_Contig403.frz3.gene16">
    <property type="protein sequence ID" value="MhA1_Contig403.frz3.gene16"/>
    <property type="gene ID" value="MhA1_Contig403.frz3.gene16"/>
</dbReference>
<feature type="region of interest" description="Disordered" evidence="1">
    <location>
        <begin position="82"/>
        <end position="115"/>
    </location>
</feature>
<dbReference type="CDD" id="cd00063">
    <property type="entry name" value="FN3"/>
    <property type="match status" value="1"/>
</dbReference>
<dbReference type="Pfam" id="PF00069">
    <property type="entry name" value="Pkinase"/>
    <property type="match status" value="2"/>
</dbReference>
<feature type="region of interest" description="Disordered" evidence="1">
    <location>
        <begin position="1580"/>
        <end position="1633"/>
    </location>
</feature>
<feature type="compositionally biased region" description="Polar residues" evidence="1">
    <location>
        <begin position="611"/>
        <end position="643"/>
    </location>
</feature>
<feature type="compositionally biased region" description="Polar residues" evidence="1">
    <location>
        <begin position="377"/>
        <end position="388"/>
    </location>
</feature>
<feature type="compositionally biased region" description="Polar residues" evidence="1">
    <location>
        <begin position="653"/>
        <end position="671"/>
    </location>
</feature>
<dbReference type="Pfam" id="PF00041">
    <property type="entry name" value="fn3"/>
    <property type="match status" value="1"/>
</dbReference>
<dbReference type="OMA" id="HFSEWRL"/>
<dbReference type="SMART" id="SM00060">
    <property type="entry name" value="FN3"/>
    <property type="match status" value="1"/>
</dbReference>
<dbReference type="Gene3D" id="3.30.200.20">
    <property type="entry name" value="Phosphorylase Kinase, domain 1"/>
    <property type="match status" value="1"/>
</dbReference>